<dbReference type="PANTHER" id="PTHR30558">
    <property type="entry name" value="EXBD MEMBRANE COMPONENT OF PMF-DRIVEN MACROMOLECULE IMPORT SYSTEM"/>
    <property type="match status" value="1"/>
</dbReference>
<keyword evidence="7" id="KW-0653">Protein transport</keyword>
<comment type="similarity">
    <text evidence="2 7">Belongs to the ExbD/TolR family.</text>
</comment>
<dbReference type="STRING" id="295068.MAQ5080_01516"/>
<accession>A0A1A8TB35</accession>
<dbReference type="GO" id="GO:0015031">
    <property type="term" value="P:protein transport"/>
    <property type="evidence" value="ECO:0007669"/>
    <property type="project" value="UniProtKB-KW"/>
</dbReference>
<keyword evidence="4 7" id="KW-0812">Transmembrane</keyword>
<gene>
    <name evidence="9" type="primary">exbD_2</name>
    <name evidence="9" type="ORF">MAQ5080_01516</name>
</gene>
<dbReference type="Gene3D" id="3.30.420.270">
    <property type="match status" value="1"/>
</dbReference>
<evidence type="ECO:0000256" key="7">
    <source>
        <dbReference type="RuleBase" id="RU003879"/>
    </source>
</evidence>
<keyword evidence="10" id="KW-1185">Reference proteome</keyword>
<comment type="subcellular location">
    <subcellularLocation>
        <location evidence="1">Cell membrane</location>
        <topology evidence="1">Single-pass membrane protein</topology>
    </subcellularLocation>
    <subcellularLocation>
        <location evidence="7">Cell membrane</location>
        <topology evidence="7">Single-pass type II membrane protein</topology>
    </subcellularLocation>
</comment>
<reference evidence="9 10" key="1">
    <citation type="submission" date="2016-06" db="EMBL/GenBank/DDBJ databases">
        <authorList>
            <person name="Kjaerup R.B."/>
            <person name="Dalgaard T.S."/>
            <person name="Juul-Madsen H.R."/>
        </authorList>
    </citation>
    <scope>NUCLEOTIDE SEQUENCE [LARGE SCALE GENOMIC DNA]</scope>
    <source>
        <strain evidence="9 10">CECT 5080</strain>
    </source>
</reference>
<dbReference type="GO" id="GO:0022857">
    <property type="term" value="F:transmembrane transporter activity"/>
    <property type="evidence" value="ECO:0007669"/>
    <property type="project" value="InterPro"/>
</dbReference>
<keyword evidence="5 8" id="KW-1133">Transmembrane helix</keyword>
<evidence type="ECO:0000256" key="4">
    <source>
        <dbReference type="ARBA" id="ARBA00022692"/>
    </source>
</evidence>
<protein>
    <submittedName>
        <fullName evidence="9">Biopolymer transport protein ExbD</fullName>
    </submittedName>
</protein>
<name>A0A1A8TB35_9GAMM</name>
<dbReference type="EMBL" id="FLOC01000007">
    <property type="protein sequence ID" value="SBS29832.1"/>
    <property type="molecule type" value="Genomic_DNA"/>
</dbReference>
<keyword evidence="6 8" id="KW-0472">Membrane</keyword>
<evidence type="ECO:0000256" key="3">
    <source>
        <dbReference type="ARBA" id="ARBA00022475"/>
    </source>
</evidence>
<organism evidence="9 10">
    <name type="scientific">Marinomonas aquimarina</name>
    <dbReference type="NCBI Taxonomy" id="295068"/>
    <lineage>
        <taxon>Bacteria</taxon>
        <taxon>Pseudomonadati</taxon>
        <taxon>Pseudomonadota</taxon>
        <taxon>Gammaproteobacteria</taxon>
        <taxon>Oceanospirillales</taxon>
        <taxon>Oceanospirillaceae</taxon>
        <taxon>Marinomonas</taxon>
    </lineage>
</organism>
<evidence type="ECO:0000256" key="2">
    <source>
        <dbReference type="ARBA" id="ARBA00005811"/>
    </source>
</evidence>
<dbReference type="RefSeq" id="WP_067208304.1">
    <property type="nucleotide sequence ID" value="NZ_FLOC01000007.1"/>
</dbReference>
<dbReference type="AlphaFoldDB" id="A0A1A8TB35"/>
<keyword evidence="3" id="KW-1003">Cell membrane</keyword>
<proteinExistence type="inferred from homology"/>
<feature type="transmembrane region" description="Helical" evidence="8">
    <location>
        <begin position="20"/>
        <end position="38"/>
    </location>
</feature>
<evidence type="ECO:0000313" key="9">
    <source>
        <dbReference type="EMBL" id="SBS29832.1"/>
    </source>
</evidence>
<sequence length="146" mass="16214">MNIKQKFIAQRDSHSGDDGVIPLINVVFLMLIFFMVAGQIQKSDPIKITPPDSINEQRPSTEPNVMLVVGSAGEIYLNDDLVVLEEVQTRLSNLFDQAQDPEAFWVQVKADGQLNIEKMRPLFSEIRQAGLTKVSIATQLSKGASE</sequence>
<evidence type="ECO:0000256" key="8">
    <source>
        <dbReference type="SAM" id="Phobius"/>
    </source>
</evidence>
<dbReference type="PANTHER" id="PTHR30558:SF3">
    <property type="entry name" value="BIOPOLYMER TRANSPORT PROTEIN EXBD-RELATED"/>
    <property type="match status" value="1"/>
</dbReference>
<dbReference type="InterPro" id="IPR003400">
    <property type="entry name" value="ExbD"/>
</dbReference>
<dbReference type="OrthoDB" id="9793581at2"/>
<evidence type="ECO:0000313" key="10">
    <source>
        <dbReference type="Proteomes" id="UP000092627"/>
    </source>
</evidence>
<evidence type="ECO:0000256" key="6">
    <source>
        <dbReference type="ARBA" id="ARBA00023136"/>
    </source>
</evidence>
<dbReference type="GO" id="GO:0005886">
    <property type="term" value="C:plasma membrane"/>
    <property type="evidence" value="ECO:0007669"/>
    <property type="project" value="UniProtKB-SubCell"/>
</dbReference>
<evidence type="ECO:0000256" key="1">
    <source>
        <dbReference type="ARBA" id="ARBA00004162"/>
    </source>
</evidence>
<keyword evidence="7" id="KW-0813">Transport</keyword>
<dbReference type="Proteomes" id="UP000092627">
    <property type="component" value="Unassembled WGS sequence"/>
</dbReference>
<evidence type="ECO:0000256" key="5">
    <source>
        <dbReference type="ARBA" id="ARBA00022989"/>
    </source>
</evidence>
<dbReference type="Pfam" id="PF02472">
    <property type="entry name" value="ExbD"/>
    <property type="match status" value="1"/>
</dbReference>